<dbReference type="GO" id="GO:0016020">
    <property type="term" value="C:membrane"/>
    <property type="evidence" value="ECO:0007669"/>
    <property type="project" value="UniProtKB-SubCell"/>
</dbReference>
<comment type="subcellular location">
    <subcellularLocation>
        <location evidence="1 6">Membrane</location>
        <topology evidence="1 6">Multi-pass membrane protein</topology>
    </subcellularLocation>
</comment>
<dbReference type="Pfam" id="PF01169">
    <property type="entry name" value="GDT1"/>
    <property type="match status" value="2"/>
</dbReference>
<feature type="transmembrane region" description="Helical" evidence="6">
    <location>
        <begin position="218"/>
        <end position="236"/>
    </location>
</feature>
<evidence type="ECO:0000256" key="1">
    <source>
        <dbReference type="ARBA" id="ARBA00004141"/>
    </source>
</evidence>
<evidence type="ECO:0000313" key="8">
    <source>
        <dbReference type="EMBL" id="CAE0826180.1"/>
    </source>
</evidence>
<dbReference type="GO" id="GO:0015085">
    <property type="term" value="F:calcium ion transmembrane transporter activity"/>
    <property type="evidence" value="ECO:0007669"/>
    <property type="project" value="TreeGrafter"/>
</dbReference>
<proteinExistence type="inferred from homology"/>
<dbReference type="GO" id="GO:0005384">
    <property type="term" value="F:manganese ion transmembrane transporter activity"/>
    <property type="evidence" value="ECO:0007669"/>
    <property type="project" value="TreeGrafter"/>
</dbReference>
<keyword evidence="3 6" id="KW-0812">Transmembrane</keyword>
<feature type="region of interest" description="Disordered" evidence="7">
    <location>
        <begin position="96"/>
        <end position="133"/>
    </location>
</feature>
<keyword evidence="5 6" id="KW-0472">Membrane</keyword>
<reference evidence="8" key="1">
    <citation type="submission" date="2021-01" db="EMBL/GenBank/DDBJ databases">
        <authorList>
            <person name="Corre E."/>
            <person name="Pelletier E."/>
            <person name="Niang G."/>
            <person name="Scheremetjew M."/>
            <person name="Finn R."/>
            <person name="Kale V."/>
            <person name="Holt S."/>
            <person name="Cochrane G."/>
            <person name="Meng A."/>
            <person name="Brown T."/>
            <person name="Cohen L."/>
        </authorList>
    </citation>
    <scope>NUCLEOTIDE SEQUENCE</scope>
    <source>
        <strain evidence="8">CCMP1594</strain>
    </source>
</reference>
<comment type="similarity">
    <text evidence="2 6">Belongs to the GDT1 family.</text>
</comment>
<dbReference type="InterPro" id="IPR001727">
    <property type="entry name" value="GDT1-like"/>
</dbReference>
<protein>
    <recommendedName>
        <fullName evidence="6">GDT1 family protein</fullName>
    </recommendedName>
</protein>
<dbReference type="EMBL" id="HBJA01108393">
    <property type="protein sequence ID" value="CAE0826180.1"/>
    <property type="molecule type" value="Transcribed_RNA"/>
</dbReference>
<sequence length="239" mass="25835">MQGDFVDGFLSSLFMIIVTELGDKTFFIAAIMAMRYARLTVFIGAILALAVMTILSAAMGYMVPALIPVKYTQLLAFALFAYFGIRLLRDAWAMGPGEDDEEPEEMKEAAETLNKKRDVEDPEPLDANGNPVRRRKMGGNWSLEYFVATLASPIFAQAFSLTFLAEWGDRSQIATIAMAAAKNPYAVTLGGIFGHSLCTGLAVIGGRLLAQKISPRTVSYLGGVLFLVFAFATLAGHGG</sequence>
<evidence type="ECO:0000256" key="4">
    <source>
        <dbReference type="ARBA" id="ARBA00022989"/>
    </source>
</evidence>
<dbReference type="GO" id="GO:0005794">
    <property type="term" value="C:Golgi apparatus"/>
    <property type="evidence" value="ECO:0007669"/>
    <property type="project" value="TreeGrafter"/>
</dbReference>
<name>A0A7S4LFL3_9EUGL</name>
<dbReference type="InterPro" id="IPR049555">
    <property type="entry name" value="GDT1-like_CS"/>
</dbReference>
<evidence type="ECO:0000256" key="5">
    <source>
        <dbReference type="ARBA" id="ARBA00023136"/>
    </source>
</evidence>
<feature type="transmembrane region" description="Helical" evidence="6">
    <location>
        <begin position="41"/>
        <end position="63"/>
    </location>
</feature>
<evidence type="ECO:0000256" key="7">
    <source>
        <dbReference type="SAM" id="MobiDB-lite"/>
    </source>
</evidence>
<feature type="compositionally biased region" description="Basic and acidic residues" evidence="7">
    <location>
        <begin position="106"/>
        <end position="119"/>
    </location>
</feature>
<evidence type="ECO:0000256" key="6">
    <source>
        <dbReference type="RuleBase" id="RU365102"/>
    </source>
</evidence>
<feature type="transmembrane region" description="Helical" evidence="6">
    <location>
        <begin position="143"/>
        <end position="165"/>
    </location>
</feature>
<dbReference type="PROSITE" id="PS01214">
    <property type="entry name" value="UPF0016"/>
    <property type="match status" value="1"/>
</dbReference>
<dbReference type="GO" id="GO:0032468">
    <property type="term" value="P:Golgi calcium ion homeostasis"/>
    <property type="evidence" value="ECO:0007669"/>
    <property type="project" value="TreeGrafter"/>
</dbReference>
<evidence type="ECO:0000256" key="3">
    <source>
        <dbReference type="ARBA" id="ARBA00022692"/>
    </source>
</evidence>
<dbReference type="AlphaFoldDB" id="A0A7S4LFL3"/>
<dbReference type="PANTHER" id="PTHR12608">
    <property type="entry name" value="TRANSMEMBRANE PROTEIN HTP-1 RELATED"/>
    <property type="match status" value="1"/>
</dbReference>
<evidence type="ECO:0000256" key="2">
    <source>
        <dbReference type="ARBA" id="ARBA00009190"/>
    </source>
</evidence>
<organism evidence="8">
    <name type="scientific">Eutreptiella gymnastica</name>
    <dbReference type="NCBI Taxonomy" id="73025"/>
    <lineage>
        <taxon>Eukaryota</taxon>
        <taxon>Discoba</taxon>
        <taxon>Euglenozoa</taxon>
        <taxon>Euglenida</taxon>
        <taxon>Spirocuta</taxon>
        <taxon>Euglenophyceae</taxon>
        <taxon>Eutreptiales</taxon>
        <taxon>Eutreptiaceae</taxon>
        <taxon>Eutreptiella</taxon>
    </lineage>
</organism>
<dbReference type="GO" id="GO:0032472">
    <property type="term" value="P:Golgi calcium ion transport"/>
    <property type="evidence" value="ECO:0007669"/>
    <property type="project" value="TreeGrafter"/>
</dbReference>
<gene>
    <name evidence="8" type="ORF">EGYM00163_LOCUS37432</name>
</gene>
<dbReference type="PANTHER" id="PTHR12608:SF1">
    <property type="entry name" value="TRANSMEMBRANE PROTEIN 165"/>
    <property type="match status" value="1"/>
</dbReference>
<feature type="transmembrane region" description="Helical" evidence="6">
    <location>
        <begin position="12"/>
        <end position="34"/>
    </location>
</feature>
<keyword evidence="4 6" id="KW-1133">Transmembrane helix</keyword>
<accession>A0A7S4LFL3</accession>
<feature type="transmembrane region" description="Helical" evidence="6">
    <location>
        <begin position="69"/>
        <end position="88"/>
    </location>
</feature>
<feature type="transmembrane region" description="Helical" evidence="6">
    <location>
        <begin position="185"/>
        <end position="206"/>
    </location>
</feature>